<keyword evidence="4 7" id="KW-0689">Ribosomal protein</keyword>
<evidence type="ECO:0000256" key="6">
    <source>
        <dbReference type="ARBA" id="ARBA00035254"/>
    </source>
</evidence>
<evidence type="ECO:0000259" key="10">
    <source>
        <dbReference type="SMART" id="SM01390"/>
    </source>
</evidence>
<evidence type="ECO:0000256" key="5">
    <source>
        <dbReference type="ARBA" id="ARBA00023274"/>
    </source>
</evidence>
<dbReference type="NCBIfam" id="TIGR01017">
    <property type="entry name" value="rpsD_bact"/>
    <property type="match status" value="1"/>
</dbReference>
<dbReference type="SMART" id="SM00363">
    <property type="entry name" value="S4"/>
    <property type="match status" value="1"/>
</dbReference>
<dbReference type="PROSITE" id="PS00632">
    <property type="entry name" value="RIBOSOMAL_S4"/>
    <property type="match status" value="1"/>
</dbReference>
<dbReference type="Proteomes" id="UP001317532">
    <property type="component" value="Chromosome"/>
</dbReference>
<dbReference type="Gene3D" id="1.10.1050.10">
    <property type="entry name" value="Ribosomal Protein S4 Delta 41, Chain A, domain 1"/>
    <property type="match status" value="1"/>
</dbReference>
<keyword evidence="3 7" id="KW-0694">RNA-binding</keyword>
<keyword evidence="12" id="KW-1185">Reference proteome</keyword>
<gene>
    <name evidence="7 11" type="primary">rpsD</name>
    <name evidence="11" type="ORF">WPS_20100</name>
</gene>
<dbReference type="Pfam" id="PF00163">
    <property type="entry name" value="Ribosomal_S4"/>
    <property type="match status" value="1"/>
</dbReference>
<comment type="function">
    <text evidence="7">With S5 and S12 plays an important role in translational accuracy.</text>
</comment>
<dbReference type="GO" id="GO:0015935">
    <property type="term" value="C:small ribosomal subunit"/>
    <property type="evidence" value="ECO:0007669"/>
    <property type="project" value="InterPro"/>
</dbReference>
<dbReference type="AlphaFoldDB" id="A0AAN2C9X4"/>
<keyword evidence="5 7" id="KW-0687">Ribonucleoprotein</keyword>
<dbReference type="HAMAP" id="MF_01306_B">
    <property type="entry name" value="Ribosomal_uS4_B"/>
    <property type="match status" value="1"/>
</dbReference>
<dbReference type="InterPro" id="IPR002942">
    <property type="entry name" value="S4_RNA-bd"/>
</dbReference>
<evidence type="ECO:0000256" key="8">
    <source>
        <dbReference type="RuleBase" id="RU003699"/>
    </source>
</evidence>
<dbReference type="GO" id="GO:0006412">
    <property type="term" value="P:translation"/>
    <property type="evidence" value="ECO:0007669"/>
    <property type="project" value="UniProtKB-UniRule"/>
</dbReference>
<feature type="domain" description="RNA-binding S4" evidence="9">
    <location>
        <begin position="109"/>
        <end position="173"/>
    </location>
</feature>
<dbReference type="NCBIfam" id="NF003717">
    <property type="entry name" value="PRK05327.1"/>
    <property type="match status" value="1"/>
</dbReference>
<sequence length="219" mass="25376">MSRYTEAVCRLCRRETATSKTGEKIKLFLKGDRCLSKKCAVERRGTAPGQKTQNTKTRQKISEYGRQLREKQKMRRYYGVLETQFQNYFREAQRVKGQTGATFLQLLERRLDNVVYRLNLAASRAQARQLVTHRHFRVNGRLVNIPSFIVKAGDVISIGETSQKSDLFQAAIETAKARRHPEWLEFSETDNTAKVLALPSREQIDTPVDEQLIVEYYSR</sequence>
<dbReference type="GO" id="GO:0003735">
    <property type="term" value="F:structural constituent of ribosome"/>
    <property type="evidence" value="ECO:0007669"/>
    <property type="project" value="InterPro"/>
</dbReference>
<evidence type="ECO:0000313" key="11">
    <source>
        <dbReference type="EMBL" id="BDE06734.1"/>
    </source>
</evidence>
<dbReference type="PANTHER" id="PTHR11831:SF4">
    <property type="entry name" value="SMALL RIBOSOMAL SUBUNIT PROTEIN US4M"/>
    <property type="match status" value="1"/>
</dbReference>
<evidence type="ECO:0000256" key="2">
    <source>
        <dbReference type="ARBA" id="ARBA00022730"/>
    </source>
</evidence>
<protein>
    <recommendedName>
        <fullName evidence="6 7">Small ribosomal subunit protein uS4</fullName>
    </recommendedName>
</protein>
<comment type="function">
    <text evidence="7">One of the primary rRNA binding proteins, it binds directly to 16S rRNA where it nucleates assembly of the body of the 30S subunit.</text>
</comment>
<dbReference type="RefSeq" id="WP_317994384.1">
    <property type="nucleotide sequence ID" value="NZ_AP025523.1"/>
</dbReference>
<accession>A0AAN2C9X4</accession>
<evidence type="ECO:0000313" key="12">
    <source>
        <dbReference type="Proteomes" id="UP001317532"/>
    </source>
</evidence>
<name>A0AAN2C9X4_UNVUL</name>
<dbReference type="EMBL" id="AP025523">
    <property type="protein sequence ID" value="BDE06734.1"/>
    <property type="molecule type" value="Genomic_DNA"/>
</dbReference>
<dbReference type="SMART" id="SM01390">
    <property type="entry name" value="Ribosomal_S4"/>
    <property type="match status" value="1"/>
</dbReference>
<comment type="subunit">
    <text evidence="7">Part of the 30S ribosomal subunit. Contacts protein S5. The interaction surface between S4 and S5 is involved in control of translational fidelity.</text>
</comment>
<comment type="similarity">
    <text evidence="1 7 8">Belongs to the universal ribosomal protein uS4 family.</text>
</comment>
<dbReference type="GO" id="GO:0019843">
    <property type="term" value="F:rRNA binding"/>
    <property type="evidence" value="ECO:0007669"/>
    <property type="project" value="UniProtKB-UniRule"/>
</dbReference>
<dbReference type="InterPro" id="IPR022801">
    <property type="entry name" value="Ribosomal_uS4"/>
</dbReference>
<dbReference type="KEGG" id="vab:WPS_20100"/>
<evidence type="ECO:0000259" key="9">
    <source>
        <dbReference type="SMART" id="SM00363"/>
    </source>
</evidence>
<dbReference type="Pfam" id="PF01479">
    <property type="entry name" value="S4"/>
    <property type="match status" value="1"/>
</dbReference>
<evidence type="ECO:0000256" key="1">
    <source>
        <dbReference type="ARBA" id="ARBA00007465"/>
    </source>
</evidence>
<evidence type="ECO:0000256" key="7">
    <source>
        <dbReference type="HAMAP-Rule" id="MF_01306"/>
    </source>
</evidence>
<dbReference type="InterPro" id="IPR001912">
    <property type="entry name" value="Ribosomal_uS4_N"/>
</dbReference>
<feature type="domain" description="Small ribosomal subunit protein uS4 N-terminal" evidence="10">
    <location>
        <begin position="3"/>
        <end position="108"/>
    </location>
</feature>
<dbReference type="InterPro" id="IPR036986">
    <property type="entry name" value="S4_RNA-bd_sf"/>
</dbReference>
<proteinExistence type="inferred from homology"/>
<dbReference type="GO" id="GO:0042274">
    <property type="term" value="P:ribosomal small subunit biogenesis"/>
    <property type="evidence" value="ECO:0007669"/>
    <property type="project" value="TreeGrafter"/>
</dbReference>
<organism evidence="11 12">
    <name type="scientific">Vulcanimicrobium alpinum</name>
    <dbReference type="NCBI Taxonomy" id="3016050"/>
    <lineage>
        <taxon>Bacteria</taxon>
        <taxon>Bacillati</taxon>
        <taxon>Vulcanimicrobiota</taxon>
        <taxon>Vulcanimicrobiia</taxon>
        <taxon>Vulcanimicrobiales</taxon>
        <taxon>Vulcanimicrobiaceae</taxon>
        <taxon>Vulcanimicrobium</taxon>
    </lineage>
</organism>
<dbReference type="Gene3D" id="3.10.290.10">
    <property type="entry name" value="RNA-binding S4 domain"/>
    <property type="match status" value="1"/>
</dbReference>
<dbReference type="PANTHER" id="PTHR11831">
    <property type="entry name" value="30S 40S RIBOSOMAL PROTEIN"/>
    <property type="match status" value="1"/>
</dbReference>
<evidence type="ECO:0000256" key="3">
    <source>
        <dbReference type="ARBA" id="ARBA00022884"/>
    </source>
</evidence>
<reference evidence="11 12" key="1">
    <citation type="journal article" date="2022" name="ISME Commun">
        <title>Vulcanimicrobium alpinus gen. nov. sp. nov., the first cultivated representative of the candidate phylum 'Eremiobacterota', is a metabolically versatile aerobic anoxygenic phototroph.</title>
        <authorList>
            <person name="Yabe S."/>
            <person name="Muto K."/>
            <person name="Abe K."/>
            <person name="Yokota A."/>
            <person name="Staudigel H."/>
            <person name="Tebo B.M."/>
        </authorList>
    </citation>
    <scope>NUCLEOTIDE SEQUENCE [LARGE SCALE GENOMIC DNA]</scope>
    <source>
        <strain evidence="11 12">WC8-2</strain>
    </source>
</reference>
<evidence type="ECO:0000256" key="4">
    <source>
        <dbReference type="ARBA" id="ARBA00022980"/>
    </source>
</evidence>
<dbReference type="CDD" id="cd00165">
    <property type="entry name" value="S4"/>
    <property type="match status" value="1"/>
</dbReference>
<dbReference type="InterPro" id="IPR018079">
    <property type="entry name" value="Ribosomal_uS4_CS"/>
</dbReference>
<dbReference type="PROSITE" id="PS50889">
    <property type="entry name" value="S4"/>
    <property type="match status" value="1"/>
</dbReference>
<dbReference type="InterPro" id="IPR005709">
    <property type="entry name" value="Ribosomal_uS4_bac-type"/>
</dbReference>
<dbReference type="FunFam" id="3.10.290.10:FF:000001">
    <property type="entry name" value="30S ribosomal protein S4"/>
    <property type="match status" value="1"/>
</dbReference>
<dbReference type="SUPFAM" id="SSF55174">
    <property type="entry name" value="Alpha-L RNA-binding motif"/>
    <property type="match status" value="1"/>
</dbReference>
<keyword evidence="2 7" id="KW-0699">rRNA-binding</keyword>